<dbReference type="EMBL" id="BONH01000025">
    <property type="protein sequence ID" value="GIG00148.1"/>
    <property type="molecule type" value="Genomic_DNA"/>
</dbReference>
<proteinExistence type="predicted"/>
<protein>
    <recommendedName>
        <fullName evidence="3">Trypsin-like peptidase</fullName>
    </recommendedName>
</protein>
<dbReference type="Proteomes" id="UP000659904">
    <property type="component" value="Unassembled WGS sequence"/>
</dbReference>
<organism evidence="1 2">
    <name type="scientific">Catellatospora citrea</name>
    <dbReference type="NCBI Taxonomy" id="53366"/>
    <lineage>
        <taxon>Bacteria</taxon>
        <taxon>Bacillati</taxon>
        <taxon>Actinomycetota</taxon>
        <taxon>Actinomycetes</taxon>
        <taxon>Micromonosporales</taxon>
        <taxon>Micromonosporaceae</taxon>
        <taxon>Catellatospora</taxon>
    </lineage>
</organism>
<gene>
    <name evidence="1" type="ORF">Cci01nite_52410</name>
</gene>
<evidence type="ECO:0000313" key="2">
    <source>
        <dbReference type="Proteomes" id="UP000659904"/>
    </source>
</evidence>
<comment type="caution">
    <text evidence="1">The sequence shown here is derived from an EMBL/GenBank/DDBJ whole genome shotgun (WGS) entry which is preliminary data.</text>
</comment>
<sequence>MDPEAQSAAGIIGTAFAVSRTLAITALHCLKTRDGHHQQAVLLHSDLPGLAATLVESHEYLDVALLRLEQPLPDELVPLLVGGVGDNGAAFWSQGFPGQVRSRYPTNLTGSVAGPPSQLGDGAPCVQLLCGQATADMMLEGFSGAPVLLGHPENLVFGIIRRRMVSREDPSRVAGMTIYATPMHELMEVSQLLARSVQVHAPVLTPTVDAPTNLEVYRLDARWEARGARQPPPISDRYRTTLDVRVGLARGRSVTVVAGVPEPDLALHLNVVERSLTPLRAPRPWFTLAAHGLPPSGATDIRARVNDSRFDRVDEFGSWPGFVVPWPVRNDEADAERYVHALASVFPQAPVVVNVYGVGPIEVMDAAAGVARRVGASEVLVRPALVDGDDGERQGLEVSAGSVLGALTSLLRTRQRRYPHRRVGVVTAEALPAQADPFLAAEDFVAELNAGADDLDGETTLLMAIQDFLPEFAPAIMAEHARNRRYPGRCASLRAAARRDSQVDRWLAAADGDPATEYLALLDADTIDAVVLGLIRRGRSEAAVAAWQPYTSTIVRQIADQWRGGDLLADTLRRASAAFATAAERACIVGDMVPHGLPQAFASPACWSVVGRRRVTPQTAAWLATVPDTLLDALLRRLNLPGDPGDDVFDDHCRAFMPDLPPLEPRP</sequence>
<keyword evidence="2" id="KW-1185">Reference proteome</keyword>
<dbReference type="SUPFAM" id="SSF50494">
    <property type="entry name" value="Trypsin-like serine proteases"/>
    <property type="match status" value="1"/>
</dbReference>
<dbReference type="RefSeq" id="WP_170212868.1">
    <property type="nucleotide sequence ID" value="NZ_BONH01000025.1"/>
</dbReference>
<name>A0A8J3KHV1_9ACTN</name>
<dbReference type="InterPro" id="IPR009003">
    <property type="entry name" value="Peptidase_S1_PA"/>
</dbReference>
<accession>A0A8J3KHV1</accession>
<evidence type="ECO:0008006" key="3">
    <source>
        <dbReference type="Google" id="ProtNLM"/>
    </source>
</evidence>
<dbReference type="AlphaFoldDB" id="A0A8J3KHV1"/>
<reference evidence="1 2" key="1">
    <citation type="submission" date="2021-01" db="EMBL/GenBank/DDBJ databases">
        <title>Whole genome shotgun sequence of Catellatospora citrea NBRC 14495.</title>
        <authorList>
            <person name="Komaki H."/>
            <person name="Tamura T."/>
        </authorList>
    </citation>
    <scope>NUCLEOTIDE SEQUENCE [LARGE SCALE GENOMIC DNA]</scope>
    <source>
        <strain evidence="1 2">NBRC 14495</strain>
    </source>
</reference>
<evidence type="ECO:0000313" key="1">
    <source>
        <dbReference type="EMBL" id="GIG00148.1"/>
    </source>
</evidence>